<dbReference type="Gene3D" id="3.30.70.1440">
    <property type="entry name" value="Multidrug efflux transporter AcrB pore domain"/>
    <property type="match status" value="1"/>
</dbReference>
<dbReference type="SUPFAM" id="SSF82866">
    <property type="entry name" value="Multidrug efflux transporter AcrB transmembrane domain"/>
    <property type="match status" value="2"/>
</dbReference>
<feature type="transmembrane region" description="Helical" evidence="1">
    <location>
        <begin position="353"/>
        <end position="373"/>
    </location>
</feature>
<dbReference type="Gene3D" id="3.30.70.1430">
    <property type="entry name" value="Multidrug efflux transporter AcrB pore domain"/>
    <property type="match status" value="2"/>
</dbReference>
<dbReference type="Pfam" id="PF00873">
    <property type="entry name" value="ACR_tran"/>
    <property type="match status" value="1"/>
</dbReference>
<dbReference type="PANTHER" id="PTHR32063">
    <property type="match status" value="1"/>
</dbReference>
<dbReference type="Gene3D" id="3.30.2090.10">
    <property type="entry name" value="Multidrug efflux transporter AcrB TolC docking domain, DN and DC subdomains"/>
    <property type="match status" value="2"/>
</dbReference>
<feature type="transmembrane region" description="Helical" evidence="1">
    <location>
        <begin position="27"/>
        <end position="48"/>
    </location>
</feature>
<feature type="transmembrane region" description="Helical" evidence="1">
    <location>
        <begin position="936"/>
        <end position="960"/>
    </location>
</feature>
<keyword evidence="1" id="KW-0472">Membrane</keyword>
<dbReference type="EMBL" id="UOFL01000143">
    <property type="protein sequence ID" value="VAW77918.1"/>
    <property type="molecule type" value="Genomic_DNA"/>
</dbReference>
<feature type="transmembrane region" description="Helical" evidence="1">
    <location>
        <begin position="1013"/>
        <end position="1036"/>
    </location>
</feature>
<evidence type="ECO:0000313" key="2">
    <source>
        <dbReference type="EMBL" id="VAW77918.1"/>
    </source>
</evidence>
<reference evidence="2" key="1">
    <citation type="submission" date="2018-06" db="EMBL/GenBank/DDBJ databases">
        <authorList>
            <person name="Zhirakovskaya E."/>
        </authorList>
    </citation>
    <scope>NUCLEOTIDE SEQUENCE</scope>
</reference>
<dbReference type="PRINTS" id="PR00702">
    <property type="entry name" value="ACRIFLAVINRP"/>
</dbReference>
<dbReference type="InterPro" id="IPR001036">
    <property type="entry name" value="Acrflvin-R"/>
</dbReference>
<sequence length="1050" mass="116387">MTDKHYSTHVTQDNLNHNRGGLARWSIHHPIGIVMLALAVIAIGSLLYKTLPVDLLPHIVKPEIRVRILNPGVSAKIMEDKITRTLEEQLAITEDAISVVSTTREGRSAVNLIFQYGKDIDLVLRDASTRLDRAKRFLPSGIEPPIIYKRDPAQLPAMEFVISSHKMDAIALRTWVDDVLSKWFLNLPGVASVEVGGGLVREIHILPDQKRLAGQGISIKDLIDALKKGNIEGAGGRIYIGNREVSSRIDARFQSLEQLKRMPIKVAAGSTIQLQEVAVIRDVHEDEKLRVRLNGVSGIKMTIQKRPNANTIEVVNSVRLRIQKLQKQNILPADINIEAVEDQSIYIRSALNGAKFAAILGALLAMLVVFLFLGNFLRTLIIGSAIPIAVVVTFILMQISGLSLNIMTLGGLAVGIGMLVDNTIVMLENVTRHQRLQTDHQQASINAAIEVNGAIIASTSTNLAAIIPFLFIGGFLGLLFQELIFTISAAIVASMIVALTLVPALGSRVHSQKRSPFRIKFDQGMDFLQNKLARLSETLLNNKSLRLLIFSIFVILLLSAYSFFRAPGKFDLLPNLDSGKVTIRIATDPGTSLEQTDHYVRKVETLAHRLGAVNIFTVSGGFVFGRSSFESHNNAYLIVQIPPHQQRNYSSRTWARNFMRAVGHKKMAGVRVYSYANGIRGLRLGRGNDDISLRIQGNNLDTLRKLGDQLVKKLRQSTGIKNIKHSLEEQRQELTVVIDKIRTAELGLDPDTISKAIRQAINGEIVTDYVEQGRSFKIRLRLPSLEINNVQNLQSLLVARNEKTRAPIYLRQVAKILFLPAPKQIERENQQRIIEINASLRGVSSVGEVAKQIDTIRQQFKLPDGYSLYDAGITDALKKNKSIVFTLVLLAVFLVFVVLAVQYESLLNPLIIILSIPFALIGVAMGLDWTDTSLSLMAWLGVIMLIGIVVNNAIVLIEYIELARRNGQEIQRAIVDAVRLRLRPILMTTLTTVFGLLPLAIGNTEGSEMLQPLAITIVFGLGFSVLVSLILVPIIYQTLHHYHMKKDSKA</sequence>
<dbReference type="AlphaFoldDB" id="A0A3B0YAP8"/>
<dbReference type="InterPro" id="IPR027463">
    <property type="entry name" value="AcrB_DN_DC_subdom"/>
</dbReference>
<dbReference type="PANTHER" id="PTHR32063:SF0">
    <property type="entry name" value="SWARMING MOTILITY PROTEIN SWRC"/>
    <property type="match status" value="1"/>
</dbReference>
<feature type="transmembrane region" description="Helical" evidence="1">
    <location>
        <begin position="448"/>
        <end position="471"/>
    </location>
</feature>
<dbReference type="SUPFAM" id="SSF82693">
    <property type="entry name" value="Multidrug efflux transporter AcrB pore domain, PN1, PN2, PC1 and PC2 subdomains"/>
    <property type="match status" value="3"/>
</dbReference>
<dbReference type="SUPFAM" id="SSF82714">
    <property type="entry name" value="Multidrug efflux transporter AcrB TolC docking domain, DN and DC subdomains"/>
    <property type="match status" value="2"/>
</dbReference>
<dbReference type="GO" id="GO:0042910">
    <property type="term" value="F:xenobiotic transmembrane transporter activity"/>
    <property type="evidence" value="ECO:0007669"/>
    <property type="project" value="TreeGrafter"/>
</dbReference>
<feature type="transmembrane region" description="Helical" evidence="1">
    <location>
        <begin position="483"/>
        <end position="505"/>
    </location>
</feature>
<protein>
    <submittedName>
        <fullName evidence="2">RND efflux system, inner membrane transporter</fullName>
    </submittedName>
</protein>
<gene>
    <name evidence="2" type="ORF">MNBD_GAMMA12-3836</name>
</gene>
<keyword evidence="1" id="KW-1133">Transmembrane helix</keyword>
<accession>A0A3B0YAP8</accession>
<feature type="transmembrane region" description="Helical" evidence="1">
    <location>
        <begin position="406"/>
        <end position="427"/>
    </location>
</feature>
<dbReference type="Gene3D" id="1.20.1640.10">
    <property type="entry name" value="Multidrug efflux transporter AcrB transmembrane domain"/>
    <property type="match status" value="2"/>
</dbReference>
<dbReference type="GO" id="GO:0005886">
    <property type="term" value="C:plasma membrane"/>
    <property type="evidence" value="ECO:0007669"/>
    <property type="project" value="TreeGrafter"/>
</dbReference>
<organism evidence="2">
    <name type="scientific">hydrothermal vent metagenome</name>
    <dbReference type="NCBI Taxonomy" id="652676"/>
    <lineage>
        <taxon>unclassified sequences</taxon>
        <taxon>metagenomes</taxon>
        <taxon>ecological metagenomes</taxon>
    </lineage>
</organism>
<feature type="transmembrane region" description="Helical" evidence="1">
    <location>
        <begin position="910"/>
        <end position="930"/>
    </location>
</feature>
<feature type="transmembrane region" description="Helical" evidence="1">
    <location>
        <begin position="380"/>
        <end position="400"/>
    </location>
</feature>
<feature type="transmembrane region" description="Helical" evidence="1">
    <location>
        <begin position="980"/>
        <end position="1001"/>
    </location>
</feature>
<evidence type="ECO:0000256" key="1">
    <source>
        <dbReference type="SAM" id="Phobius"/>
    </source>
</evidence>
<feature type="transmembrane region" description="Helical" evidence="1">
    <location>
        <begin position="883"/>
        <end position="903"/>
    </location>
</feature>
<proteinExistence type="predicted"/>
<name>A0A3B0YAP8_9ZZZZ</name>
<dbReference type="Gene3D" id="3.30.70.1320">
    <property type="entry name" value="Multidrug efflux transporter AcrB pore domain like"/>
    <property type="match status" value="1"/>
</dbReference>
<keyword evidence="1" id="KW-0812">Transmembrane</keyword>
<feature type="transmembrane region" description="Helical" evidence="1">
    <location>
        <begin position="544"/>
        <end position="564"/>
    </location>
</feature>